<sequence>MNTIELCHASVRREGEFILKDVSLTVKEGEKIAIIGPNGAGKSTLINVIARNIYPLWKPEYALKLFGQERWKIEDLKKKIGIVNQSLSWYVNTTYSVYEIVLSGLYSAIGLDFHHKVTAEDDKKCLEELDRIGITHLKDKAMNTLSSGERSKVLLARANITNPSLLLLDEASNALDFPSRSELRKTISKYAKAGKTILLVTHELSEIIPEIDRVIIMKNGEIFMDGKKEEVITERILEEVYERKIYVDSRDGLYNAWC</sequence>
<dbReference type="EMBL" id="VUNN01000006">
    <property type="protein sequence ID" value="MSU06087.1"/>
    <property type="molecule type" value="Genomic_DNA"/>
</dbReference>
<dbReference type="RefSeq" id="WP_154425063.1">
    <property type="nucleotide sequence ID" value="NZ_VUNN01000006.1"/>
</dbReference>
<dbReference type="Gene3D" id="3.40.50.300">
    <property type="entry name" value="P-loop containing nucleotide triphosphate hydrolases"/>
    <property type="match status" value="1"/>
</dbReference>
<evidence type="ECO:0000256" key="4">
    <source>
        <dbReference type="ARBA" id="ARBA00022840"/>
    </source>
</evidence>
<feature type="domain" description="ABC transporter" evidence="5">
    <location>
        <begin position="1"/>
        <end position="244"/>
    </location>
</feature>
<evidence type="ECO:0000256" key="1">
    <source>
        <dbReference type="ARBA" id="ARBA00005417"/>
    </source>
</evidence>
<gene>
    <name evidence="6" type="ORF">FYJ80_04770</name>
</gene>
<evidence type="ECO:0000313" key="6">
    <source>
        <dbReference type="EMBL" id="MSU06087.1"/>
    </source>
</evidence>
<keyword evidence="7" id="KW-1185">Reference proteome</keyword>
<keyword evidence="3" id="KW-0547">Nucleotide-binding</keyword>
<keyword evidence="2" id="KW-0813">Transport</keyword>
<name>A0A7X2PC08_9SPIO</name>
<dbReference type="InterPro" id="IPR003439">
    <property type="entry name" value="ABC_transporter-like_ATP-bd"/>
</dbReference>
<dbReference type="SUPFAM" id="SSF52540">
    <property type="entry name" value="P-loop containing nucleoside triphosphate hydrolases"/>
    <property type="match status" value="1"/>
</dbReference>
<dbReference type="InterPro" id="IPR003593">
    <property type="entry name" value="AAA+_ATPase"/>
</dbReference>
<keyword evidence="4 6" id="KW-0067">ATP-binding</keyword>
<dbReference type="InterPro" id="IPR027417">
    <property type="entry name" value="P-loop_NTPase"/>
</dbReference>
<evidence type="ECO:0000256" key="3">
    <source>
        <dbReference type="ARBA" id="ARBA00022741"/>
    </source>
</evidence>
<dbReference type="PROSITE" id="PS50893">
    <property type="entry name" value="ABC_TRANSPORTER_2"/>
    <property type="match status" value="1"/>
</dbReference>
<dbReference type="AlphaFoldDB" id="A0A7X2PC08"/>
<reference evidence="6 7" key="1">
    <citation type="submission" date="2019-08" db="EMBL/GenBank/DDBJ databases">
        <title>In-depth cultivation of the pig gut microbiome towards novel bacterial diversity and tailored functional studies.</title>
        <authorList>
            <person name="Wylensek D."/>
            <person name="Hitch T.C.A."/>
            <person name="Clavel T."/>
        </authorList>
    </citation>
    <scope>NUCLEOTIDE SEQUENCE [LARGE SCALE GENOMIC DNA]</scope>
    <source>
        <strain evidence="6 7">NM-380-WT-3C1</strain>
    </source>
</reference>
<dbReference type="PANTHER" id="PTHR42734:SF17">
    <property type="entry name" value="METAL TRANSPORT SYSTEM ATP-BINDING PROTEIN TM_0124-RELATED"/>
    <property type="match status" value="1"/>
</dbReference>
<accession>A0A7X2PC08</accession>
<dbReference type="PANTHER" id="PTHR42734">
    <property type="entry name" value="METAL TRANSPORT SYSTEM ATP-BINDING PROTEIN TM_0124-RELATED"/>
    <property type="match status" value="1"/>
</dbReference>
<dbReference type="Pfam" id="PF00005">
    <property type="entry name" value="ABC_tran"/>
    <property type="match status" value="1"/>
</dbReference>
<dbReference type="GO" id="GO:0005524">
    <property type="term" value="F:ATP binding"/>
    <property type="evidence" value="ECO:0007669"/>
    <property type="project" value="UniProtKB-KW"/>
</dbReference>
<comment type="similarity">
    <text evidence="1">Belongs to the ABC transporter superfamily.</text>
</comment>
<proteinExistence type="inferred from homology"/>
<evidence type="ECO:0000259" key="5">
    <source>
        <dbReference type="PROSITE" id="PS50893"/>
    </source>
</evidence>
<dbReference type="GO" id="GO:0016887">
    <property type="term" value="F:ATP hydrolysis activity"/>
    <property type="evidence" value="ECO:0007669"/>
    <property type="project" value="InterPro"/>
</dbReference>
<comment type="caution">
    <text evidence="6">The sequence shown here is derived from an EMBL/GenBank/DDBJ whole genome shotgun (WGS) entry which is preliminary data.</text>
</comment>
<protein>
    <submittedName>
        <fullName evidence="6">Metal ABC transporter ATP-binding protein</fullName>
    </submittedName>
</protein>
<dbReference type="InterPro" id="IPR050153">
    <property type="entry name" value="Metal_Ion_Import_ABC"/>
</dbReference>
<dbReference type="Proteomes" id="UP000460549">
    <property type="component" value="Unassembled WGS sequence"/>
</dbReference>
<evidence type="ECO:0000313" key="7">
    <source>
        <dbReference type="Proteomes" id="UP000460549"/>
    </source>
</evidence>
<evidence type="ECO:0000256" key="2">
    <source>
        <dbReference type="ARBA" id="ARBA00022448"/>
    </source>
</evidence>
<dbReference type="SMART" id="SM00382">
    <property type="entry name" value="AAA"/>
    <property type="match status" value="1"/>
</dbReference>
<organism evidence="6 7">
    <name type="scientific">Bullifex porci</name>
    <dbReference type="NCBI Taxonomy" id="2606638"/>
    <lineage>
        <taxon>Bacteria</taxon>
        <taxon>Pseudomonadati</taxon>
        <taxon>Spirochaetota</taxon>
        <taxon>Spirochaetia</taxon>
        <taxon>Spirochaetales</taxon>
        <taxon>Spirochaetaceae</taxon>
        <taxon>Bullifex</taxon>
    </lineage>
</organism>